<evidence type="ECO:0000313" key="3">
    <source>
        <dbReference type="Proteomes" id="UP001196413"/>
    </source>
</evidence>
<accession>A0AAD5RDZ3</accession>
<keyword evidence="1" id="KW-0249">Electron transport</keyword>
<dbReference type="Pfam" id="PF06212">
    <property type="entry name" value="GRIM-19"/>
    <property type="match status" value="1"/>
</dbReference>
<keyword evidence="3" id="KW-1185">Reference proteome</keyword>
<comment type="similarity">
    <text evidence="1">Belongs to the complex I NDUFA13 subunit family.</text>
</comment>
<name>A0AAD5RDZ3_PARTN</name>
<evidence type="ECO:0000313" key="2">
    <source>
        <dbReference type="EMBL" id="KAJ1374698.1"/>
    </source>
</evidence>
<dbReference type="InterPro" id="IPR009346">
    <property type="entry name" value="GRIM-19"/>
</dbReference>
<dbReference type="GO" id="GO:0045271">
    <property type="term" value="C:respiratory chain complex I"/>
    <property type="evidence" value="ECO:0007669"/>
    <property type="project" value="UniProtKB-UniRule"/>
</dbReference>
<comment type="function">
    <text evidence="1">Complex I functions in the transfer of electrons from NADH to the respiratory chain. Accessory subunit of the mitochondrial membrane respiratory chain NADH dehydrogenase (Complex I), that is believed not to be involved in catalysis.</text>
</comment>
<keyword evidence="1" id="KW-0496">Mitochondrion</keyword>
<gene>
    <name evidence="2" type="ORF">KIN20_037448</name>
</gene>
<keyword evidence="1" id="KW-0813">Transport</keyword>
<dbReference type="Proteomes" id="UP001196413">
    <property type="component" value="Unassembled WGS sequence"/>
</dbReference>
<comment type="caution">
    <text evidence="2">The sequence shown here is derived from an EMBL/GenBank/DDBJ whole genome shotgun (WGS) entry which is preliminary data.</text>
</comment>
<sequence length="60" mass="7207">MKGVPGWKTGTWYGEPVYFTLGDKWWDPEAYEIYAHSTEHCIKKERYWRHHSDYAASKVL</sequence>
<evidence type="ECO:0000256" key="1">
    <source>
        <dbReference type="RuleBase" id="RU368034"/>
    </source>
</evidence>
<reference evidence="2" key="1">
    <citation type="submission" date="2021-06" db="EMBL/GenBank/DDBJ databases">
        <title>Parelaphostrongylus tenuis whole genome reference sequence.</title>
        <authorList>
            <person name="Garwood T.J."/>
            <person name="Larsen P.A."/>
            <person name="Fountain-Jones N.M."/>
            <person name="Garbe J.R."/>
            <person name="Macchietto M.G."/>
            <person name="Kania S.A."/>
            <person name="Gerhold R.W."/>
            <person name="Richards J.E."/>
            <person name="Wolf T.M."/>
        </authorList>
    </citation>
    <scope>NUCLEOTIDE SEQUENCE</scope>
    <source>
        <strain evidence="2">MNPRO001-30</strain>
        <tissue evidence="2">Meninges</tissue>
    </source>
</reference>
<dbReference type="AlphaFoldDB" id="A0AAD5RDZ3"/>
<organism evidence="2 3">
    <name type="scientific">Parelaphostrongylus tenuis</name>
    <name type="common">Meningeal worm</name>
    <dbReference type="NCBI Taxonomy" id="148309"/>
    <lineage>
        <taxon>Eukaryota</taxon>
        <taxon>Metazoa</taxon>
        <taxon>Ecdysozoa</taxon>
        <taxon>Nematoda</taxon>
        <taxon>Chromadorea</taxon>
        <taxon>Rhabditida</taxon>
        <taxon>Rhabditina</taxon>
        <taxon>Rhabditomorpha</taxon>
        <taxon>Strongyloidea</taxon>
        <taxon>Metastrongylidae</taxon>
        <taxon>Parelaphostrongylus</taxon>
    </lineage>
</organism>
<keyword evidence="1" id="KW-0999">Mitochondrion inner membrane</keyword>
<proteinExistence type="inferred from homology"/>
<dbReference type="EMBL" id="JAHQIW010007481">
    <property type="protein sequence ID" value="KAJ1374698.1"/>
    <property type="molecule type" value="Genomic_DNA"/>
</dbReference>
<dbReference type="GO" id="GO:0005743">
    <property type="term" value="C:mitochondrial inner membrane"/>
    <property type="evidence" value="ECO:0007669"/>
    <property type="project" value="UniProtKB-SubCell"/>
</dbReference>
<keyword evidence="1" id="KW-0472">Membrane</keyword>
<protein>
    <recommendedName>
        <fullName evidence="1">NADH dehydrogenase [ubiquinone] 1 alpha subcomplex subunit 13</fullName>
    </recommendedName>
</protein>
<comment type="subcellular location">
    <subcellularLocation>
        <location evidence="1">Mitochondrion inner membrane</location>
        <topology evidence="1">Single-pass membrane protein</topology>
        <orientation evidence="1">Matrix side</orientation>
    </subcellularLocation>
</comment>
<keyword evidence="1" id="KW-0679">Respiratory chain</keyword>